<dbReference type="EnsemblMetazoa" id="PPA41943.1">
    <property type="protein sequence ID" value="PPA41943.1"/>
    <property type="gene ID" value="WBGene00280312"/>
</dbReference>
<feature type="region of interest" description="Disordered" evidence="1">
    <location>
        <begin position="19"/>
        <end position="60"/>
    </location>
</feature>
<reference evidence="2" key="2">
    <citation type="submission" date="2022-06" db="UniProtKB">
        <authorList>
            <consortium name="EnsemblMetazoa"/>
        </authorList>
    </citation>
    <scope>IDENTIFICATION</scope>
    <source>
        <strain evidence="2">PS312</strain>
    </source>
</reference>
<evidence type="ECO:0000313" key="3">
    <source>
        <dbReference type="Proteomes" id="UP000005239"/>
    </source>
</evidence>
<proteinExistence type="predicted"/>
<evidence type="ECO:0000313" key="2">
    <source>
        <dbReference type="EnsemblMetazoa" id="PPA41943.1"/>
    </source>
</evidence>
<dbReference type="Proteomes" id="UP000005239">
    <property type="component" value="Unassembled WGS sequence"/>
</dbReference>
<protein>
    <submittedName>
        <fullName evidence="2">Uncharacterized protein</fullName>
    </submittedName>
</protein>
<gene>
    <name evidence="2" type="primary">WBGene00280312</name>
</gene>
<sequence>MCKSASAYSHSLAVSSTLSTSFHGESSDKSDPCIVIDKKKPLTHRSRRSSTSSLPQPRGGLRMAVRAKIYNDKMIAAHKACLDSLVDLIASQREDIVMLNENTRRAECGIPPLPKQDREKLRRDIMKLQTEAVNANFHELTVLQKKNRDRKMPEEAETLAQMINFERRVQADLVIEATAIFEELRKKIAKMGVEHSILLSRCCDNCRIDMETTSAA</sequence>
<evidence type="ECO:0000256" key="1">
    <source>
        <dbReference type="SAM" id="MobiDB-lite"/>
    </source>
</evidence>
<dbReference type="AlphaFoldDB" id="A0A2A6BZZ2"/>
<reference evidence="3" key="1">
    <citation type="journal article" date="2008" name="Nat. Genet.">
        <title>The Pristionchus pacificus genome provides a unique perspective on nematode lifestyle and parasitism.</title>
        <authorList>
            <person name="Dieterich C."/>
            <person name="Clifton S.W."/>
            <person name="Schuster L.N."/>
            <person name="Chinwalla A."/>
            <person name="Delehaunty K."/>
            <person name="Dinkelacker I."/>
            <person name="Fulton L."/>
            <person name="Fulton R."/>
            <person name="Godfrey J."/>
            <person name="Minx P."/>
            <person name="Mitreva M."/>
            <person name="Roeseler W."/>
            <person name="Tian H."/>
            <person name="Witte H."/>
            <person name="Yang S.P."/>
            <person name="Wilson R.K."/>
            <person name="Sommer R.J."/>
        </authorList>
    </citation>
    <scope>NUCLEOTIDE SEQUENCE [LARGE SCALE GENOMIC DNA]</scope>
    <source>
        <strain evidence="3">PS312</strain>
    </source>
</reference>
<accession>A0A8R1Z2C7</accession>
<accession>A0A2A6BZZ2</accession>
<feature type="compositionally biased region" description="Basic and acidic residues" evidence="1">
    <location>
        <begin position="25"/>
        <end position="40"/>
    </location>
</feature>
<organism evidence="2 3">
    <name type="scientific">Pristionchus pacificus</name>
    <name type="common">Parasitic nematode worm</name>
    <dbReference type="NCBI Taxonomy" id="54126"/>
    <lineage>
        <taxon>Eukaryota</taxon>
        <taxon>Metazoa</taxon>
        <taxon>Ecdysozoa</taxon>
        <taxon>Nematoda</taxon>
        <taxon>Chromadorea</taxon>
        <taxon>Rhabditida</taxon>
        <taxon>Rhabditina</taxon>
        <taxon>Diplogasteromorpha</taxon>
        <taxon>Diplogasteroidea</taxon>
        <taxon>Neodiplogasteridae</taxon>
        <taxon>Pristionchus</taxon>
    </lineage>
</organism>
<name>A0A2A6BZZ2_PRIPA</name>
<keyword evidence="3" id="KW-1185">Reference proteome</keyword>